<comment type="caution">
    <text evidence="1">The sequence shown here is derived from an EMBL/GenBank/DDBJ whole genome shotgun (WGS) entry which is preliminary data.</text>
</comment>
<dbReference type="Gene3D" id="3.30.1490.300">
    <property type="match status" value="1"/>
</dbReference>
<dbReference type="InterPro" id="IPR043129">
    <property type="entry name" value="ATPase_NBD"/>
</dbReference>
<dbReference type="AlphaFoldDB" id="A0A133XH25"/>
<dbReference type="RefSeq" id="WP_066883679.1">
    <property type="nucleotide sequence ID" value="NZ_LODL01000021.1"/>
</dbReference>
<sequence>MWPKFAAKYDEGWLAVVRQGDRLDLAHVIRAVGKRPEVRLCDSFRIEKDESDALSRLAQSRNLKRYRCATLLAESDYRIVQVEAPNVPAEERVQATRWRLKDQLDFPAESAALAVADIPTEGNRQANVFAVAAPSAVIGERMALFREAKVALEAIDIPEMALRNVAALFEESNRGLAFLALNKGVSLLIITYQGELCLSRRIEMSPEALASEDPERRQQMLERLALELQRTLDTFDRQYSFISVSRLMVATEHDSAGLVAGLADNLYVPVQAMDLVQVADFDSLPELRQLERQVQGLLAIGAALRAAA</sequence>
<dbReference type="Gene3D" id="3.30.420.40">
    <property type="match status" value="2"/>
</dbReference>
<accession>A0A133XH25</accession>
<dbReference type="STRING" id="281362.AT959_12860"/>
<name>A0A133XH25_9RHOO</name>
<organism evidence="1 2">
    <name type="scientific">Dechloromonas denitrificans</name>
    <dbReference type="NCBI Taxonomy" id="281362"/>
    <lineage>
        <taxon>Bacteria</taxon>
        <taxon>Pseudomonadati</taxon>
        <taxon>Pseudomonadota</taxon>
        <taxon>Betaproteobacteria</taxon>
        <taxon>Rhodocyclales</taxon>
        <taxon>Azonexaceae</taxon>
        <taxon>Dechloromonas</taxon>
    </lineage>
</organism>
<dbReference type="EMBL" id="LODL01000021">
    <property type="protein sequence ID" value="KXB30244.1"/>
    <property type="molecule type" value="Genomic_DNA"/>
</dbReference>
<gene>
    <name evidence="1" type="ORF">AT959_12860</name>
</gene>
<evidence type="ECO:0000313" key="2">
    <source>
        <dbReference type="Proteomes" id="UP000070186"/>
    </source>
</evidence>
<dbReference type="Proteomes" id="UP000070186">
    <property type="component" value="Unassembled WGS sequence"/>
</dbReference>
<evidence type="ECO:0000313" key="1">
    <source>
        <dbReference type="EMBL" id="KXB30244.1"/>
    </source>
</evidence>
<protein>
    <recommendedName>
        <fullName evidence="3">Agglutinin biogenesis protein MshI</fullName>
    </recommendedName>
</protein>
<keyword evidence="2" id="KW-1185">Reference proteome</keyword>
<proteinExistence type="predicted"/>
<dbReference type="SUPFAM" id="SSF53067">
    <property type="entry name" value="Actin-like ATPase domain"/>
    <property type="match status" value="1"/>
</dbReference>
<evidence type="ECO:0008006" key="3">
    <source>
        <dbReference type="Google" id="ProtNLM"/>
    </source>
</evidence>
<reference evidence="1 2" key="1">
    <citation type="submission" date="2015-12" db="EMBL/GenBank/DDBJ databases">
        <title>Nitrous oxide reduction kinetics distinguish bacteria harboring typical versus atypical NosZ.</title>
        <authorList>
            <person name="Yoon S."/>
            <person name="Nissen S."/>
            <person name="Park D."/>
            <person name="Sanford R.A."/>
            <person name="Loeffler F.E."/>
        </authorList>
    </citation>
    <scope>NUCLEOTIDE SEQUENCE [LARGE SCALE GENOMIC DNA]</scope>
    <source>
        <strain evidence="1 2">ATCC BAA-841</strain>
    </source>
</reference>